<evidence type="ECO:0000259" key="2">
    <source>
        <dbReference type="Pfam" id="PF01627"/>
    </source>
</evidence>
<evidence type="ECO:0000256" key="1">
    <source>
        <dbReference type="ARBA" id="ARBA00023012"/>
    </source>
</evidence>
<feature type="domain" description="HPt" evidence="2">
    <location>
        <begin position="52"/>
        <end position="99"/>
    </location>
</feature>
<gene>
    <name evidence="4" type="ORF">BREV_BREV_03123</name>
    <name evidence="3" type="ORF">GYM46_14465</name>
</gene>
<accession>A0A6G7EL18</accession>
<dbReference type="InterPro" id="IPR036641">
    <property type="entry name" value="HPT_dom_sf"/>
</dbReference>
<dbReference type="GO" id="GO:0004672">
    <property type="term" value="F:protein kinase activity"/>
    <property type="evidence" value="ECO:0007669"/>
    <property type="project" value="UniProtKB-ARBA"/>
</dbReference>
<dbReference type="InterPro" id="IPR008207">
    <property type="entry name" value="Sig_transdc_His_kin_Hpt_dom"/>
</dbReference>
<keyword evidence="5" id="KW-1185">Reference proteome</keyword>
<reference evidence="3 6" key="2">
    <citation type="submission" date="2020-01" db="EMBL/GenBank/DDBJ databases">
        <authorList>
            <person name="Wang S."/>
        </authorList>
    </citation>
    <scope>NUCLEOTIDE SEQUENCE [LARGE SCALE GENOMIC DNA]</scope>
    <source>
        <strain evidence="3 6">D151-2-6</strain>
    </source>
</reference>
<dbReference type="AlphaFoldDB" id="A0A6G7EL18"/>
<proteinExistence type="predicted"/>
<dbReference type="Proteomes" id="UP000289220">
    <property type="component" value="Unassembled WGS sequence"/>
</dbReference>
<dbReference type="SUPFAM" id="SSF47226">
    <property type="entry name" value="Histidine-containing phosphotransfer domain, HPT domain"/>
    <property type="match status" value="1"/>
</dbReference>
<dbReference type="EMBL" id="CP048751">
    <property type="protein sequence ID" value="QIH74046.1"/>
    <property type="molecule type" value="Genomic_DNA"/>
</dbReference>
<dbReference type="GO" id="GO:0000160">
    <property type="term" value="P:phosphorelay signal transduction system"/>
    <property type="evidence" value="ECO:0007669"/>
    <property type="project" value="UniProtKB-KW"/>
</dbReference>
<name>A0A6G7EL18_9CAUL</name>
<reference evidence="4 5" key="1">
    <citation type="submission" date="2018-11" db="EMBL/GenBank/DDBJ databases">
        <authorList>
            <person name="Peiro R."/>
            <person name="Begona"/>
            <person name="Cbmso G."/>
            <person name="Lopez M."/>
            <person name="Gonzalez S."/>
            <person name="Sacristan E."/>
            <person name="Castillo E."/>
        </authorList>
    </citation>
    <scope>NUCLEOTIDE SEQUENCE [LARGE SCALE GENOMIC DNA]</scope>
    <source>
        <strain evidence="4">Brev_genome</strain>
    </source>
</reference>
<keyword evidence="1" id="KW-0902">Two-component regulatory system</keyword>
<evidence type="ECO:0000313" key="6">
    <source>
        <dbReference type="Proteomes" id="UP000501325"/>
    </source>
</evidence>
<evidence type="ECO:0000313" key="5">
    <source>
        <dbReference type="Proteomes" id="UP000289220"/>
    </source>
</evidence>
<organism evidence="4 5">
    <name type="scientific">Brevundimonas mediterranea</name>
    <dbReference type="NCBI Taxonomy" id="74329"/>
    <lineage>
        <taxon>Bacteria</taxon>
        <taxon>Pseudomonadati</taxon>
        <taxon>Pseudomonadota</taxon>
        <taxon>Alphaproteobacteria</taxon>
        <taxon>Caulobacterales</taxon>
        <taxon>Caulobacteraceae</taxon>
        <taxon>Brevundimonas</taxon>
    </lineage>
</organism>
<dbReference type="Proteomes" id="UP000501325">
    <property type="component" value="Chromosome"/>
</dbReference>
<dbReference type="Gene3D" id="1.20.120.160">
    <property type="entry name" value="HPT domain"/>
    <property type="match status" value="1"/>
</dbReference>
<evidence type="ECO:0000313" key="4">
    <source>
        <dbReference type="EMBL" id="VDC52008.1"/>
    </source>
</evidence>
<dbReference type="RefSeq" id="WP_008259521.1">
    <property type="nucleotide sequence ID" value="NZ_CP048751.1"/>
</dbReference>
<dbReference type="KEGG" id="bmed:GYM46_14465"/>
<dbReference type="Pfam" id="PF01627">
    <property type="entry name" value="Hpt"/>
    <property type="match status" value="1"/>
</dbReference>
<dbReference type="EMBL" id="UXHF01000098">
    <property type="protein sequence ID" value="VDC52008.1"/>
    <property type="molecule type" value="Genomic_DNA"/>
</dbReference>
<protein>
    <submittedName>
        <fullName evidence="3">Hpt domain-containing protein</fullName>
    </submittedName>
</protein>
<sequence length="117" mass="12132">MARRDLTGAVDFSVLEAMTGGDASISEEVLGLFVEQAALWSVLLNPKADGWRDGVHTIRGAAAGIGAGDLASICAEAEAAEQTLAAPALDRVKTALDVALADVAAYRHELMLRGLRG</sequence>
<evidence type="ECO:0000313" key="3">
    <source>
        <dbReference type="EMBL" id="QIH74046.1"/>
    </source>
</evidence>